<evidence type="ECO:0000259" key="13">
    <source>
        <dbReference type="PROSITE" id="PS51294"/>
    </source>
</evidence>
<dbReference type="GO" id="GO:0005634">
    <property type="term" value="C:nucleus"/>
    <property type="evidence" value="ECO:0007669"/>
    <property type="project" value="UniProtKB-ARBA"/>
</dbReference>
<dbReference type="InterPro" id="IPR006447">
    <property type="entry name" value="Myb_dom_plants"/>
</dbReference>
<dbReference type="GO" id="GO:0003677">
    <property type="term" value="F:DNA binding"/>
    <property type="evidence" value="ECO:0007669"/>
    <property type="project" value="UniProtKB-KW"/>
</dbReference>
<evidence type="ECO:0000256" key="2">
    <source>
        <dbReference type="ARBA" id="ARBA00022553"/>
    </source>
</evidence>
<evidence type="ECO:0000256" key="10">
    <source>
        <dbReference type="PROSITE-ProRule" id="PRU00169"/>
    </source>
</evidence>
<dbReference type="EMBL" id="JAHRHJ020000008">
    <property type="protein sequence ID" value="KAH9304985.1"/>
    <property type="molecule type" value="Genomic_DNA"/>
</dbReference>
<dbReference type="SUPFAM" id="SSF46689">
    <property type="entry name" value="Homeodomain-like"/>
    <property type="match status" value="1"/>
</dbReference>
<dbReference type="InterPro" id="IPR017930">
    <property type="entry name" value="Myb_dom"/>
</dbReference>
<dbReference type="InterPro" id="IPR045279">
    <property type="entry name" value="ARR-like"/>
</dbReference>
<dbReference type="SUPFAM" id="SSF52172">
    <property type="entry name" value="CheY-like"/>
    <property type="match status" value="1"/>
</dbReference>
<feature type="non-terminal residue" evidence="14">
    <location>
        <position position="752"/>
    </location>
</feature>
<dbReference type="InterPro" id="IPR011006">
    <property type="entry name" value="CheY-like_superfamily"/>
</dbReference>
<dbReference type="GO" id="GO:0009736">
    <property type="term" value="P:cytokinin-activated signaling pathway"/>
    <property type="evidence" value="ECO:0007669"/>
    <property type="project" value="UniProtKB-KW"/>
</dbReference>
<dbReference type="GO" id="GO:0000160">
    <property type="term" value="P:phosphorelay signal transduction system"/>
    <property type="evidence" value="ECO:0007669"/>
    <property type="project" value="UniProtKB-KW"/>
</dbReference>
<dbReference type="Pfam" id="PF00249">
    <property type="entry name" value="Myb_DNA-binding"/>
    <property type="match status" value="1"/>
</dbReference>
<evidence type="ECO:0000256" key="3">
    <source>
        <dbReference type="ARBA" id="ARBA00022864"/>
    </source>
</evidence>
<dbReference type="SMART" id="SM00448">
    <property type="entry name" value="REC"/>
    <property type="match status" value="1"/>
</dbReference>
<keyword evidence="8" id="KW-0804">Transcription</keyword>
<accession>A0AA38CRC7</accession>
<feature type="compositionally biased region" description="Acidic residues" evidence="11">
    <location>
        <begin position="219"/>
        <end position="233"/>
    </location>
</feature>
<evidence type="ECO:0000256" key="4">
    <source>
        <dbReference type="ARBA" id="ARBA00023012"/>
    </source>
</evidence>
<evidence type="ECO:0000256" key="6">
    <source>
        <dbReference type="ARBA" id="ARBA00023125"/>
    </source>
</evidence>
<evidence type="ECO:0000259" key="12">
    <source>
        <dbReference type="PROSITE" id="PS50110"/>
    </source>
</evidence>
<feature type="region of interest" description="Disordered" evidence="11">
    <location>
        <begin position="169"/>
        <end position="238"/>
    </location>
</feature>
<comment type="caution">
    <text evidence="14">The sequence shown here is derived from an EMBL/GenBank/DDBJ whole genome shotgun (WGS) entry which is preliminary data.</text>
</comment>
<keyword evidence="7" id="KW-0010">Activator</keyword>
<dbReference type="AlphaFoldDB" id="A0AA38CRC7"/>
<feature type="domain" description="Response regulatory" evidence="12">
    <location>
        <begin position="50"/>
        <end position="165"/>
    </location>
</feature>
<evidence type="ECO:0000256" key="9">
    <source>
        <dbReference type="ARBA" id="ARBA00023242"/>
    </source>
</evidence>
<comment type="similarity">
    <text evidence="1">Belongs to the ARR family. Type-B subfamily.</text>
</comment>
<dbReference type="Gene3D" id="3.40.50.2300">
    <property type="match status" value="1"/>
</dbReference>
<keyword evidence="5" id="KW-0805">Transcription regulation</keyword>
<keyword evidence="3" id="KW-0932">Cytokinin signaling pathway</keyword>
<proteinExistence type="inferred from homology"/>
<keyword evidence="15" id="KW-1185">Reference proteome</keyword>
<evidence type="ECO:0000256" key="7">
    <source>
        <dbReference type="ARBA" id="ARBA00023159"/>
    </source>
</evidence>
<dbReference type="PANTHER" id="PTHR43874">
    <property type="entry name" value="TWO-COMPONENT RESPONSE REGULATOR"/>
    <property type="match status" value="1"/>
</dbReference>
<reference evidence="14 15" key="1">
    <citation type="journal article" date="2021" name="Nat. Plants">
        <title>The Taxus genome provides insights into paclitaxel biosynthesis.</title>
        <authorList>
            <person name="Xiong X."/>
            <person name="Gou J."/>
            <person name="Liao Q."/>
            <person name="Li Y."/>
            <person name="Zhou Q."/>
            <person name="Bi G."/>
            <person name="Li C."/>
            <person name="Du R."/>
            <person name="Wang X."/>
            <person name="Sun T."/>
            <person name="Guo L."/>
            <person name="Liang H."/>
            <person name="Lu P."/>
            <person name="Wu Y."/>
            <person name="Zhang Z."/>
            <person name="Ro D.K."/>
            <person name="Shang Y."/>
            <person name="Huang S."/>
            <person name="Yan J."/>
        </authorList>
    </citation>
    <scope>NUCLEOTIDE SEQUENCE [LARGE SCALE GENOMIC DNA]</scope>
    <source>
        <strain evidence="14">Ta-2019</strain>
    </source>
</reference>
<organism evidence="14 15">
    <name type="scientific">Taxus chinensis</name>
    <name type="common">Chinese yew</name>
    <name type="synonym">Taxus wallichiana var. chinensis</name>
    <dbReference type="NCBI Taxonomy" id="29808"/>
    <lineage>
        <taxon>Eukaryota</taxon>
        <taxon>Viridiplantae</taxon>
        <taxon>Streptophyta</taxon>
        <taxon>Embryophyta</taxon>
        <taxon>Tracheophyta</taxon>
        <taxon>Spermatophyta</taxon>
        <taxon>Pinopsida</taxon>
        <taxon>Pinidae</taxon>
        <taxon>Conifers II</taxon>
        <taxon>Cupressales</taxon>
        <taxon>Taxaceae</taxon>
        <taxon>Taxus</taxon>
    </lineage>
</organism>
<dbReference type="OMA" id="FGGQCDN"/>
<dbReference type="InterPro" id="IPR001005">
    <property type="entry name" value="SANT/Myb"/>
</dbReference>
<feature type="domain" description="HTH myb-type" evidence="13">
    <location>
        <begin position="236"/>
        <end position="295"/>
    </location>
</feature>
<feature type="compositionally biased region" description="Basic and acidic residues" evidence="11">
    <location>
        <begin position="171"/>
        <end position="190"/>
    </location>
</feature>
<evidence type="ECO:0000313" key="14">
    <source>
        <dbReference type="EMBL" id="KAH9304985.1"/>
    </source>
</evidence>
<name>A0AA38CRC7_TAXCH</name>
<dbReference type="Pfam" id="PF00072">
    <property type="entry name" value="Response_reg"/>
    <property type="match status" value="1"/>
</dbReference>
<dbReference type="CDD" id="cd17584">
    <property type="entry name" value="REC_typeB_ARR-like"/>
    <property type="match status" value="1"/>
</dbReference>
<protein>
    <recommendedName>
        <fullName evidence="16">Two-component response regulator</fullName>
    </recommendedName>
</protein>
<keyword evidence="2 10" id="KW-0597">Phosphoprotein</keyword>
<dbReference type="Gene3D" id="1.10.10.60">
    <property type="entry name" value="Homeodomain-like"/>
    <property type="match status" value="1"/>
</dbReference>
<sequence>MGRSEGGLAVATMQPSLHNDISGCISINNGNSERVMNEEELNDNFPVGMRVLVVDDDPICLLLLEKLLKRCQYNVTTCGQAITALNLLRENKDKFHLVISDVHMPDMDGFKLLELVGLEMDLPVIMMSANGETRAVMKGITHGACDYLLKPVRFEELKNIWQHVVRKKKTETKDHDHLGQGDENEKDKCGMENGEYGSSANEEGERNWKLNRKRKDQNDDADEYDDIEHDNDDPSTSKKPRVVWSVELHQQFVSAVNTLGIDKAVPKRILELMNVQGLTRENVASHLQKYRLYLKRISGVACQQGGMGNTFGGARDSSFASLGPMDGFGDLQALAQNGQLPVHALASMNAGVLGRLSSSVGLGMPGLNSSGMLEFASLQGPSASNNIGRVQRVINPVNGSSNLLSCLSTGLEELHQTQQISRLGGIGEAMDDSTRFNSMQQLTLTNNLPLSFGGGVTGDVTMNPTNNHAVMLQAMQHQQQKHCRGLATLPTAGIVGQKYGVGDSGTGVSSQVPSAGGLNDNWGNGTAFSGLSSNTRSVGGPLGNTISSIPNSRENHIRVSNADCKSMEVPTPPVNVLSRPSLQNLGSRKDLNLSSVNAASPDTGNINEVVSTRQILPVLGHMIAGVRPGINQLIKQEWQNHNQGIGPSSNQMLRPQFCQTSVLNQKFVGRHDAQFQGQNTAYCDPKMNMPVRPPVNSVVPVFGGQCDNEMSTADSQMKLREDYTIDHGKVVNGFGPENSNSINDLVDMFFKQ</sequence>
<evidence type="ECO:0000256" key="8">
    <source>
        <dbReference type="ARBA" id="ARBA00023163"/>
    </source>
</evidence>
<dbReference type="NCBIfam" id="TIGR01557">
    <property type="entry name" value="myb_SHAQKYF"/>
    <property type="match status" value="1"/>
</dbReference>
<dbReference type="FunFam" id="1.10.10.60:FF:000007">
    <property type="entry name" value="Two-component response regulator"/>
    <property type="match status" value="1"/>
</dbReference>
<evidence type="ECO:0000256" key="11">
    <source>
        <dbReference type="SAM" id="MobiDB-lite"/>
    </source>
</evidence>
<keyword evidence="4" id="KW-0902">Two-component regulatory system</keyword>
<dbReference type="InterPro" id="IPR009057">
    <property type="entry name" value="Homeodomain-like_sf"/>
</dbReference>
<evidence type="ECO:0000313" key="15">
    <source>
        <dbReference type="Proteomes" id="UP000824469"/>
    </source>
</evidence>
<dbReference type="PROSITE" id="PS50110">
    <property type="entry name" value="RESPONSE_REGULATORY"/>
    <property type="match status" value="1"/>
</dbReference>
<dbReference type="Proteomes" id="UP000824469">
    <property type="component" value="Unassembled WGS sequence"/>
</dbReference>
<dbReference type="FunFam" id="3.40.50.2300:FF:000132">
    <property type="entry name" value="Two-component response regulator"/>
    <property type="match status" value="1"/>
</dbReference>
<keyword evidence="9" id="KW-0539">Nucleus</keyword>
<gene>
    <name evidence="14" type="ORF">KI387_009389</name>
</gene>
<dbReference type="InterPro" id="IPR001789">
    <property type="entry name" value="Sig_transdc_resp-reg_receiver"/>
</dbReference>
<feature type="modified residue" description="4-aspartylphosphate" evidence="10">
    <location>
        <position position="101"/>
    </location>
</feature>
<dbReference type="PANTHER" id="PTHR43874:SF7">
    <property type="entry name" value="TWO-COMPONENT RESPONSE REGULATOR ARR10"/>
    <property type="match status" value="1"/>
</dbReference>
<evidence type="ECO:0000256" key="5">
    <source>
        <dbReference type="ARBA" id="ARBA00023015"/>
    </source>
</evidence>
<keyword evidence="6" id="KW-0238">DNA-binding</keyword>
<evidence type="ECO:0000256" key="1">
    <source>
        <dbReference type="ARBA" id="ARBA00006015"/>
    </source>
</evidence>
<evidence type="ECO:0008006" key="16">
    <source>
        <dbReference type="Google" id="ProtNLM"/>
    </source>
</evidence>
<dbReference type="PROSITE" id="PS51294">
    <property type="entry name" value="HTH_MYB"/>
    <property type="match status" value="1"/>
</dbReference>